<evidence type="ECO:0000256" key="7">
    <source>
        <dbReference type="ARBA" id="ARBA00023268"/>
    </source>
</evidence>
<feature type="region of interest" description="C-terminal hotdog fold" evidence="14">
    <location>
        <begin position="2583"/>
        <end position="2720"/>
    </location>
</feature>
<feature type="domain" description="Carrier" evidence="16">
    <location>
        <begin position="3200"/>
        <end position="3275"/>
    </location>
</feature>
<dbReference type="InterPro" id="IPR006162">
    <property type="entry name" value="Ppantetheine_attach_site"/>
</dbReference>
<dbReference type="Pfam" id="PF21089">
    <property type="entry name" value="PKS_DH_N"/>
    <property type="match status" value="1"/>
</dbReference>
<dbReference type="KEGG" id="ahg:AHOG_15490"/>
<comment type="subunit">
    <text evidence="12">Homodimer. Erythronolide synthase is composed of EryAI, EryAII and EryAIII multimodular (2 modules) polypeptides each coding for a functional synthase subunit which participates in 2 of the six FAS-like elongation steps required for formation of the polyketide. Module 1, 2, 3, 4, 5, and 6 participating in biosynthesis steps 1, 2, 3, 4, 5, and 6, respectively.</text>
</comment>
<evidence type="ECO:0000256" key="10">
    <source>
        <dbReference type="ARBA" id="ARBA00060158"/>
    </source>
</evidence>
<dbReference type="InterPro" id="IPR049552">
    <property type="entry name" value="PKS_DH_N"/>
</dbReference>
<dbReference type="InterPro" id="IPR055123">
    <property type="entry name" value="SpnB-like_Rossmann"/>
</dbReference>
<dbReference type="InterPro" id="IPR014030">
    <property type="entry name" value="Ketoacyl_synth_N"/>
</dbReference>
<dbReference type="CDD" id="cd08952">
    <property type="entry name" value="KR_1_SDR_x"/>
    <property type="match status" value="1"/>
</dbReference>
<dbReference type="FunFam" id="3.40.47.10:FF:000019">
    <property type="entry name" value="Polyketide synthase type I"/>
    <property type="match status" value="2"/>
</dbReference>
<keyword evidence="5" id="KW-0677">Repeat</keyword>
<evidence type="ECO:0000256" key="14">
    <source>
        <dbReference type="PROSITE-ProRule" id="PRU01363"/>
    </source>
</evidence>
<dbReference type="NCBIfam" id="NF045894">
    <property type="entry name" value="PKS_plus_SDR"/>
    <property type="match status" value="1"/>
</dbReference>
<dbReference type="InterPro" id="IPR036291">
    <property type="entry name" value="NAD(P)-bd_dom_sf"/>
</dbReference>
<comment type="pathway">
    <text evidence="11">Antibiotic biosynthesis; erythromycin biosynthesis.</text>
</comment>
<evidence type="ECO:0000256" key="6">
    <source>
        <dbReference type="ARBA" id="ARBA00023194"/>
    </source>
</evidence>
<dbReference type="InterPro" id="IPR032821">
    <property type="entry name" value="PKS_assoc"/>
</dbReference>
<dbReference type="GO" id="GO:0004312">
    <property type="term" value="F:fatty acid synthase activity"/>
    <property type="evidence" value="ECO:0007669"/>
    <property type="project" value="TreeGrafter"/>
</dbReference>
<dbReference type="Pfam" id="PF08990">
    <property type="entry name" value="Docking"/>
    <property type="match status" value="1"/>
</dbReference>
<dbReference type="Pfam" id="PF08659">
    <property type="entry name" value="KR"/>
    <property type="match status" value="2"/>
</dbReference>
<evidence type="ECO:0000259" key="18">
    <source>
        <dbReference type="PROSITE" id="PS52019"/>
    </source>
</evidence>
<dbReference type="Pfam" id="PF22953">
    <property type="entry name" value="SpnB_Rossmann"/>
    <property type="match status" value="1"/>
</dbReference>
<evidence type="ECO:0000256" key="15">
    <source>
        <dbReference type="SAM" id="MobiDB-lite"/>
    </source>
</evidence>
<feature type="domain" description="PKS/mFAS DH" evidence="18">
    <location>
        <begin position="2449"/>
        <end position="2720"/>
    </location>
</feature>
<dbReference type="PROSITE" id="PS52004">
    <property type="entry name" value="KS3_2"/>
    <property type="match status" value="2"/>
</dbReference>
<dbReference type="Gene3D" id="3.30.70.3290">
    <property type="match status" value="2"/>
</dbReference>
<dbReference type="FunFam" id="3.40.366.10:FF:000002">
    <property type="entry name" value="Probable polyketide synthase 2"/>
    <property type="match status" value="2"/>
</dbReference>
<dbReference type="InterPro" id="IPR057326">
    <property type="entry name" value="KR_dom"/>
</dbReference>
<dbReference type="SUPFAM" id="SSF55048">
    <property type="entry name" value="Probable ACP-binding domain of malonyl-CoA ACP transacylase"/>
    <property type="match status" value="2"/>
</dbReference>
<dbReference type="InterPro" id="IPR016039">
    <property type="entry name" value="Thiolase-like"/>
</dbReference>
<dbReference type="GO" id="GO:0031177">
    <property type="term" value="F:phosphopantetheine binding"/>
    <property type="evidence" value="ECO:0007669"/>
    <property type="project" value="InterPro"/>
</dbReference>
<sequence length="3347" mass="349110">MSNEAKLREYLKRVTAELHDTSERLYQLEEAAGEPIAIVGMACRFPGGIESPEDLWDVLAAGGDVISGFPADRGWDVESRYAPGSDRSGTVHAREGGFLYDVADFDAEFFGISPREALAMDPQQRLLLEASWEVVERAGIDAESLRGSATGVFVGLMHHDYAARLNGLPEDLEGYVGNGNAGSVASGRVAYTLGLEGPAVTVDTACSSSLVALHLATQAVRAGECSMAIAGGVSVMSTPDVFAEFSRQGGLAPDGRCKPFAGRSDGAGFSEGVGLVLVERLSDARRRGHSVLAVVRGSAINQDGASNGLTAPNGPAQQRVIRQALTSAGVTAAEVDVVEAHGTGTRLGDPIEAQAIIATYGQDRPRPLLLGSVKSNLGHTQAAAGIAGVLKMVLGMRHGTVPRTLHVDVPTPHVDWSAGTVELASEAVTWESSGARRAGVSSFGISGTNAHVILEEAPAPADPAADAEASSPADPENATGGPAETPSSDKAISWLISAKSAAALRAQAGRLSAHVTARPDLRAADVAYSLATTRSTFEHRAVAVGRDRAELLAGLDALRQGSPAPGVIAGVADVEGRTVFVFPGQGAQWPGMGVALLDTAPVFRAAIAECERALAPLVDWSLTDVLRGAPGAPGYERIDVVQPALFAVMISLARLWRDRGVHPAAVVGHSQGEIAAAYVAGALSLDDAMKVVVLRSRLFARRLVGNGAVASVAMSEADLRRRLARWDGRLEVSGMNGPRSSAVAGAVDALEELVAELVAEGVRARIVPATVASHCAQVDPLRDTLLELLDGITPRSGDIPFYSTVTGGELDTAELTPEYWYRNARLPIDFVGALRALFATGHQTFIEASAHPVLVAGVQETAQGADTPVVTVGTLRRDDGGESRLLVSLAEAHVRGVPVDWPVRDGARKVELPTYAFARERFWLDVTSEPATGGEAVDSEFWAAVEAGDLPALSAALDVAEGGLSDIVPALAAWRRRDQDRRAAHEWRYDVGWSPVAANGSETLDGRWLLLTGPAGEPTAAALAERGADVTVLRVDVAAADRVALVEQLRAAAGPDLTGIVSLLAQDDGPHPVLADVSRGLAASVALVQALGDLATDAPLWWVTGGAVAVDVAADGSPSSPTQAGAWGLGRVVALEHPRRWGGLIDLPPQVDDRGITRLIQSLTRADGEDQLAVRAAGVFARRLRHAGRPASRRAWRPDGTVLVTGGTGGVGAHVARWLIGAGAEHVVLTSRRGDQAPGASDLRAELEGIGGRITIAACDVADRDKVAALLAEHPVSAVFHTAGVGDTASIDDITPDHLAELLRAKVTGARNLDELTRNRELSAFVLFSSGAGIWGGSGQGAYAAANAQLDGLAECRRAQGRPTTSVAWGFWGGGAGMAGGEAGDLLSRWGLRPLAPELAVAALHAALDGDETTVTVADIDWARFAPQFTVARPSPLLADLPEPRAAETRADAAPSGLAATLAALGTAERRAAVRDLVLAQTAAVLGHRSADAVSPSRAFKELGFDSLTAVELRNQLTSAIGVSLPTTVVFDHPNATALADHVVTVLFGGAEPERPVETTAAAADDPVVIVGMTCRFPGDVDSPDDLWRLLLAEADVMSEFPTDRGWDLARLHDPDPDRPGTTVTRRGGFLRDVAHFDAAFFGISPREATGMDPQQRQLLETSWELFERAGLDPATLRGSDTGVFIGNNGQDYTVGIRDIPEEVAGHLLIGNAGSVVSGRVAYAFGLEGPAITVDTACSSSLVAMHHAIRALRSGDCSLAITGGVTAMFTPRAFVEFSKQGGLAPDGRCKSFAADADGTVWSEGTALLLLERLSDARRRGHTVLAVVRGSALNQDGASNGLSAPSGPAQQRVIRRALADAGLSAADVDVVEAHGTGTRLGDPIEASALLAAYGQDRPRPLLLGSVKSNLGHTQAPGGVASVIKMVLAMRHGIVPKTLHVEEPTPHVDWSSGAVELATEAVRWPDSGRPRRAGVSSFGVSGTNAHVVLEAAPVAERSEDPVESTSGTAVPWVLSARSAPALRAQAVRLADFVRDRPALRPVDVGASLASRALLDHRVLISGSRLDDFLPGLADVVSGVLPVGGRPADSGVVLVFPGQGSQWVGMAVGLAAVSPVFAARLGECGEALSEFVDWSLPDVLSDEAALSRVDVVQPVLFAVMVSLAELWRSVGVVPAAVVGHSQGEIAAAVVSGGLSLRDGARIVVSRSRLIAGLGGGGGMVSVGLPAAEVVDLLPAGVSLAAVNGPASVVVSGSEQSLAELVADCESRNVRARWIPVDYASHSVLMDALRDELLDVLAGIEPRSSTVPFYSSVTGAAKDTASLDARYWFDNLRETVRFDRAVESLLSDGLGVFVESSAHPVLTYGIGEVVEEHGAENVLVVGTLRRDDGGLDRFLASAGELFAHGIDLDLTPFLTGGRLVELPTYAFQHERYWLDTRAEAPDVTSAGLDASRHPLLHAVVPLADSDGIVLTGQISVEEQPWLGDHAVAGTVLLPGTAFVELAVRAGDEVGAGVVDELTLHAPLTLPDRGGVRLQVTVGEPDAAAIRAVAVHSRAAGARDWVCHATGHLRPMSAETGPDLRQWPPADAEHVDVSEFYDGLAATGYEYGPMFRGLRRAWRHDDELFAEVELPSGADGPARRFGVHPALLDAALHVAGLRPRATTEILLPFTWSGVTLFAGGASALRVRLRATGENELSLDVADPTGTPVAAVASVRLRTVDVGRLAETTRHDGLFRLDWRPVPIDDDARCDRWAVLGGAEAKPLAALAGVTAHVDLAAWRGSVPASEPTPDTIVLSCLPAESADSPPPPVAARAAVLRVLAVLQEWSADERWADTRLVVVTRGAVEHGADLAGAAVWGLVRSAQTEHPDRIVLVDLDDDAEAAALLPAALTSDEPQLNVRAGRVLAARLIAEPPDRTGPAAPDIAESTPWDTDGTTLITGGTGTLGAAVARHLVVEHGVRSLLLTSRRGSAAPGAAALSDELTGLGASVEVAACDVADRAELAALLAEHPVAAVVHAAGVLDDGVLAALTPDRVHTVFAPKVDAAWHLHELVGEVSAFVSFSSASGVFGAAGQANYAAANTFLDALAQHRRARGLPAQSLAWGHWAPPSELTGGLSDADRSRLARGGVLPMSVREGLALLDAAIGVGRPTLVTARLDTHAMSEPAPSLVRELVPAVRRRTAAGRGAANGVPIGQRLAGLTPEERAQTLIRLVRTTAAAVLGHRSTETVPADTAFKDLGFDSLTAVELRNRMNRETGLRLPATLVFDHPTPAALAAHLRDLLRPDDVGARPDPEEDEITTILAAIPPARLRQAGLLDVLRQLAAGEDRAVEPLGSIDELDTEELLKMAQFGGDA</sequence>
<dbReference type="InterPro" id="IPR042104">
    <property type="entry name" value="PKS_dehydratase_sf"/>
</dbReference>
<dbReference type="InterPro" id="IPR041618">
    <property type="entry name" value="PKS_DE"/>
</dbReference>
<keyword evidence="4 19" id="KW-0808">Transferase</keyword>
<dbReference type="PROSITE" id="PS00012">
    <property type="entry name" value="PHOSPHOPANTETHEINE"/>
    <property type="match status" value="2"/>
</dbReference>
<dbReference type="CDD" id="cd08956">
    <property type="entry name" value="KR_3_FAS_SDR_x"/>
    <property type="match status" value="1"/>
</dbReference>
<dbReference type="InterPro" id="IPR014043">
    <property type="entry name" value="Acyl_transferase_dom"/>
</dbReference>
<dbReference type="Gene3D" id="3.40.366.10">
    <property type="entry name" value="Malonyl-Coenzyme A Acyl Carrier Protein, domain 2"/>
    <property type="match status" value="2"/>
</dbReference>
<dbReference type="InterPro" id="IPR013968">
    <property type="entry name" value="PKS_KR"/>
</dbReference>
<accession>A0A221W4M5</accession>
<dbReference type="PANTHER" id="PTHR43775:SF51">
    <property type="entry name" value="INACTIVE PHENOLPHTHIOCEROL SYNTHESIS POLYKETIDE SYNTHASE TYPE I PKS1-RELATED"/>
    <property type="match status" value="1"/>
</dbReference>
<evidence type="ECO:0000256" key="4">
    <source>
        <dbReference type="ARBA" id="ARBA00022679"/>
    </source>
</evidence>
<dbReference type="InterPro" id="IPR050091">
    <property type="entry name" value="PKS_NRPS_Biosynth_Enz"/>
</dbReference>
<dbReference type="PROSITE" id="PS52019">
    <property type="entry name" value="PKS_MFAS_DH"/>
    <property type="match status" value="1"/>
</dbReference>
<dbReference type="SUPFAM" id="SSF53901">
    <property type="entry name" value="Thiolase-like"/>
    <property type="match status" value="2"/>
</dbReference>
<dbReference type="Gene3D" id="3.40.50.720">
    <property type="entry name" value="NAD(P)-binding Rossmann-like Domain"/>
    <property type="match status" value="2"/>
</dbReference>
<dbReference type="Gene3D" id="3.10.129.110">
    <property type="entry name" value="Polyketide synthase dehydratase"/>
    <property type="match status" value="1"/>
</dbReference>
<reference evidence="19 20" key="1">
    <citation type="submission" date="2017-07" db="EMBL/GenBank/DDBJ databases">
        <title>Complete genome sequence of Actinoalloteichus hoggarensis DSM 45943, type strain of Actinoalloteichus hoggarensis.</title>
        <authorList>
            <person name="Ruckert C."/>
            <person name="Nouioui I."/>
            <person name="Willmese J."/>
            <person name="van Wezel G."/>
            <person name="Klenk H.-P."/>
            <person name="Kalinowski J."/>
            <person name="Zotchev S.B."/>
        </authorList>
    </citation>
    <scope>NUCLEOTIDE SEQUENCE [LARGE SCALE GENOMIC DNA]</scope>
    <source>
        <strain evidence="19 20">DSM 45943</strain>
    </source>
</reference>
<evidence type="ECO:0000313" key="20">
    <source>
        <dbReference type="Proteomes" id="UP000204221"/>
    </source>
</evidence>
<dbReference type="SUPFAM" id="SSF51735">
    <property type="entry name" value="NAD(P)-binding Rossmann-fold domains"/>
    <property type="match status" value="4"/>
</dbReference>
<dbReference type="PANTHER" id="PTHR43775">
    <property type="entry name" value="FATTY ACID SYNTHASE"/>
    <property type="match status" value="1"/>
</dbReference>
<dbReference type="CDD" id="cd00833">
    <property type="entry name" value="PKS"/>
    <property type="match status" value="2"/>
</dbReference>
<dbReference type="InterPro" id="IPR016035">
    <property type="entry name" value="Acyl_Trfase/lysoPLipase"/>
</dbReference>
<dbReference type="GO" id="GO:0033068">
    <property type="term" value="P:macrolide biosynthetic process"/>
    <property type="evidence" value="ECO:0007669"/>
    <property type="project" value="UniProtKB-ARBA"/>
</dbReference>
<dbReference type="Pfam" id="PF00550">
    <property type="entry name" value="PP-binding"/>
    <property type="match status" value="2"/>
</dbReference>
<dbReference type="GO" id="GO:0006633">
    <property type="term" value="P:fatty acid biosynthetic process"/>
    <property type="evidence" value="ECO:0007669"/>
    <property type="project" value="InterPro"/>
</dbReference>
<evidence type="ECO:0000256" key="11">
    <source>
        <dbReference type="ARBA" id="ARBA00060622"/>
    </source>
</evidence>
<gene>
    <name evidence="19" type="primary">eryA8</name>
    <name evidence="19" type="ORF">AHOG_15490</name>
</gene>
<dbReference type="InterPro" id="IPR049551">
    <property type="entry name" value="PKS_DH_C"/>
</dbReference>
<dbReference type="Pfam" id="PF16197">
    <property type="entry name" value="KAsynt_C_assoc"/>
    <property type="match status" value="1"/>
</dbReference>
<dbReference type="EC" id="2.3.1.94" evidence="13"/>
<dbReference type="InterPro" id="IPR018201">
    <property type="entry name" value="Ketoacyl_synth_AS"/>
</dbReference>
<dbReference type="SMART" id="SM00825">
    <property type="entry name" value="PKS_KS"/>
    <property type="match status" value="2"/>
</dbReference>
<dbReference type="GO" id="GO:0004315">
    <property type="term" value="F:3-oxoacyl-[acyl-carrier-protein] synthase activity"/>
    <property type="evidence" value="ECO:0007669"/>
    <property type="project" value="InterPro"/>
</dbReference>
<evidence type="ECO:0000256" key="8">
    <source>
        <dbReference type="ARBA" id="ARBA00023315"/>
    </source>
</evidence>
<dbReference type="FunFam" id="1.10.1200.10:FF:000007">
    <property type="entry name" value="Probable polyketide synthase pks17"/>
    <property type="match status" value="2"/>
</dbReference>
<dbReference type="Pfam" id="PF02801">
    <property type="entry name" value="Ketoacyl-synt_C"/>
    <property type="match status" value="2"/>
</dbReference>
<proteinExistence type="predicted"/>
<dbReference type="InterPro" id="IPR036736">
    <property type="entry name" value="ACP-like_sf"/>
</dbReference>
<dbReference type="InterPro" id="IPR020841">
    <property type="entry name" value="PKS_Beta-ketoAc_synthase_dom"/>
</dbReference>
<dbReference type="Pfam" id="PF00698">
    <property type="entry name" value="Acyl_transf_1"/>
    <property type="match status" value="2"/>
</dbReference>
<dbReference type="GO" id="GO:0047879">
    <property type="term" value="F:erythronolide synthase activity"/>
    <property type="evidence" value="ECO:0007669"/>
    <property type="project" value="UniProtKB-EC"/>
</dbReference>
<keyword evidence="6" id="KW-0045">Antibiotic biosynthesis</keyword>
<dbReference type="PROSITE" id="PS50075">
    <property type="entry name" value="CARRIER"/>
    <property type="match status" value="2"/>
</dbReference>
<evidence type="ECO:0000259" key="16">
    <source>
        <dbReference type="PROSITE" id="PS50075"/>
    </source>
</evidence>
<dbReference type="SUPFAM" id="SSF47336">
    <property type="entry name" value="ACP-like"/>
    <property type="match status" value="2"/>
</dbReference>
<dbReference type="Gene3D" id="3.40.47.10">
    <property type="match status" value="2"/>
</dbReference>
<evidence type="ECO:0000256" key="1">
    <source>
        <dbReference type="ARBA" id="ARBA00001957"/>
    </source>
</evidence>
<feature type="region of interest" description="N-terminal hotdog fold" evidence="14">
    <location>
        <begin position="2449"/>
        <end position="2571"/>
    </location>
</feature>
<evidence type="ECO:0000256" key="2">
    <source>
        <dbReference type="ARBA" id="ARBA00022450"/>
    </source>
</evidence>
<feature type="active site" description="Proton donor; for dehydratase activity" evidence="14">
    <location>
        <position position="2644"/>
    </location>
</feature>
<keyword evidence="8 19" id="KW-0012">Acyltransferase</keyword>
<keyword evidence="20" id="KW-1185">Reference proteome</keyword>
<dbReference type="SMART" id="SM00822">
    <property type="entry name" value="PKS_KR"/>
    <property type="match status" value="2"/>
</dbReference>
<dbReference type="InterPro" id="IPR049900">
    <property type="entry name" value="PKS_mFAS_DH"/>
</dbReference>
<dbReference type="Pfam" id="PF14765">
    <property type="entry name" value="PS-DH"/>
    <property type="match status" value="1"/>
</dbReference>
<feature type="domain" description="Carrier" evidence="16">
    <location>
        <begin position="1472"/>
        <end position="1547"/>
    </location>
</feature>
<keyword evidence="7" id="KW-0511">Multifunctional enzyme</keyword>
<dbReference type="InterPro" id="IPR009081">
    <property type="entry name" value="PP-bd_ACP"/>
</dbReference>
<name>A0A221W4M5_9PSEU</name>
<dbReference type="SMART" id="SM01294">
    <property type="entry name" value="PKS_PP_betabranch"/>
    <property type="match status" value="2"/>
</dbReference>
<feature type="domain" description="Ketosynthase family 3 (KS3)" evidence="17">
    <location>
        <begin position="33"/>
        <end position="456"/>
    </location>
</feature>
<dbReference type="InterPro" id="IPR020806">
    <property type="entry name" value="PKS_PP-bd"/>
</dbReference>
<protein>
    <recommendedName>
        <fullName evidence="13">6-deoxyerythronolide-B synthase</fullName>
        <ecNumber evidence="13">2.3.1.94</ecNumber>
    </recommendedName>
</protein>
<dbReference type="InterPro" id="IPR036299">
    <property type="entry name" value="Polyketide_synth_docking_sf"/>
</dbReference>
<evidence type="ECO:0000256" key="12">
    <source>
        <dbReference type="ARBA" id="ARBA00063272"/>
    </source>
</evidence>
<organism evidence="19 20">
    <name type="scientific">Actinoalloteichus hoggarensis</name>
    <dbReference type="NCBI Taxonomy" id="1470176"/>
    <lineage>
        <taxon>Bacteria</taxon>
        <taxon>Bacillati</taxon>
        <taxon>Actinomycetota</taxon>
        <taxon>Actinomycetes</taxon>
        <taxon>Pseudonocardiales</taxon>
        <taxon>Pseudonocardiaceae</taxon>
        <taxon>Actinoalloteichus</taxon>
    </lineage>
</organism>
<dbReference type="Pfam" id="PF00109">
    <property type="entry name" value="ketoacyl-synt"/>
    <property type="match status" value="2"/>
</dbReference>
<dbReference type="PROSITE" id="PS00606">
    <property type="entry name" value="KS3_1"/>
    <property type="match status" value="2"/>
</dbReference>
<dbReference type="SMART" id="SM00823">
    <property type="entry name" value="PKS_PP"/>
    <property type="match status" value="2"/>
</dbReference>
<dbReference type="SUPFAM" id="SSF101173">
    <property type="entry name" value="Docking domain B of the erythromycin polyketide synthase (DEBS)"/>
    <property type="match status" value="1"/>
</dbReference>
<dbReference type="Proteomes" id="UP000204221">
    <property type="component" value="Chromosome"/>
</dbReference>
<dbReference type="InterPro" id="IPR020807">
    <property type="entry name" value="PKS_DH"/>
</dbReference>
<comment type="catalytic activity">
    <reaction evidence="9">
        <text>6 (S)-methylmalonyl-CoA + propanoyl-CoA + 6 NADPH + 12 H(+) = 6-deoxyerythronolide B + 6 CO2 + 6 NADP(+) + 7 CoA + H2O</text>
        <dbReference type="Rhea" id="RHEA:23068"/>
        <dbReference type="ChEBI" id="CHEBI:15377"/>
        <dbReference type="ChEBI" id="CHEBI:15378"/>
        <dbReference type="ChEBI" id="CHEBI:16089"/>
        <dbReference type="ChEBI" id="CHEBI:16526"/>
        <dbReference type="ChEBI" id="CHEBI:57287"/>
        <dbReference type="ChEBI" id="CHEBI:57327"/>
        <dbReference type="ChEBI" id="CHEBI:57392"/>
        <dbReference type="ChEBI" id="CHEBI:57783"/>
        <dbReference type="ChEBI" id="CHEBI:58349"/>
        <dbReference type="EC" id="2.3.1.94"/>
    </reaction>
</comment>
<evidence type="ECO:0000256" key="3">
    <source>
        <dbReference type="ARBA" id="ARBA00022553"/>
    </source>
</evidence>
<dbReference type="InterPro" id="IPR015083">
    <property type="entry name" value="NorB/c/GfsB-D-like_docking"/>
</dbReference>
<dbReference type="InterPro" id="IPR014031">
    <property type="entry name" value="Ketoacyl_synth_C"/>
</dbReference>
<keyword evidence="2" id="KW-0596">Phosphopantetheine</keyword>
<dbReference type="EMBL" id="CP022521">
    <property type="protein sequence ID" value="ASO20724.1"/>
    <property type="molecule type" value="Genomic_DNA"/>
</dbReference>
<feature type="domain" description="Ketosynthase family 3 (KS3)" evidence="17">
    <location>
        <begin position="1565"/>
        <end position="1989"/>
    </location>
</feature>
<evidence type="ECO:0000256" key="13">
    <source>
        <dbReference type="ARBA" id="ARBA00066981"/>
    </source>
</evidence>
<dbReference type="InterPro" id="IPR016036">
    <property type="entry name" value="Malonyl_transacylase_ACP-bd"/>
</dbReference>
<dbReference type="Pfam" id="PF22621">
    <property type="entry name" value="CurL-like_PKS_C"/>
    <property type="match status" value="1"/>
</dbReference>
<evidence type="ECO:0000313" key="19">
    <source>
        <dbReference type="EMBL" id="ASO20724.1"/>
    </source>
</evidence>
<dbReference type="SMART" id="SM00826">
    <property type="entry name" value="PKS_DH"/>
    <property type="match status" value="1"/>
</dbReference>
<evidence type="ECO:0000256" key="5">
    <source>
        <dbReference type="ARBA" id="ARBA00022737"/>
    </source>
</evidence>
<evidence type="ECO:0000256" key="9">
    <source>
        <dbReference type="ARBA" id="ARBA00052442"/>
    </source>
</evidence>
<dbReference type="InterPro" id="IPR001227">
    <property type="entry name" value="Ac_transferase_dom_sf"/>
</dbReference>
<dbReference type="SUPFAM" id="SSF52151">
    <property type="entry name" value="FabD/lysophospholipase-like"/>
    <property type="match status" value="2"/>
</dbReference>
<dbReference type="SMART" id="SM00827">
    <property type="entry name" value="PKS_AT"/>
    <property type="match status" value="2"/>
</dbReference>
<feature type="active site" description="Proton acceptor; for dehydratase activity" evidence="14">
    <location>
        <position position="2481"/>
    </location>
</feature>
<dbReference type="OrthoDB" id="9778690at2"/>
<comment type="cofactor">
    <cofactor evidence="1">
        <name>pantetheine 4'-phosphate</name>
        <dbReference type="ChEBI" id="CHEBI:47942"/>
    </cofactor>
</comment>
<dbReference type="Gene3D" id="1.10.1200.10">
    <property type="entry name" value="ACP-like"/>
    <property type="match status" value="2"/>
</dbReference>
<dbReference type="RefSeq" id="WP_093942015.1">
    <property type="nucleotide sequence ID" value="NZ_CP022521.1"/>
</dbReference>
<comment type="function">
    <text evidence="10">Involved in the biosynthesis of antibiotic erythromycin via the biosynthesis of its aglycone precursor, 6-deoxyerythronolide B (6-dEB).</text>
</comment>
<dbReference type="Pfam" id="PF18369">
    <property type="entry name" value="PKS_DE"/>
    <property type="match status" value="1"/>
</dbReference>
<keyword evidence="3" id="KW-0597">Phosphoprotein</keyword>
<feature type="compositionally biased region" description="Low complexity" evidence="15">
    <location>
        <begin position="459"/>
        <end position="476"/>
    </location>
</feature>
<evidence type="ECO:0000259" key="17">
    <source>
        <dbReference type="PROSITE" id="PS52004"/>
    </source>
</evidence>
<feature type="region of interest" description="Disordered" evidence="15">
    <location>
        <begin position="459"/>
        <end position="488"/>
    </location>
</feature>